<feature type="compositionally biased region" description="Basic and acidic residues" evidence="10">
    <location>
        <begin position="280"/>
        <end position="310"/>
    </location>
</feature>
<comment type="subcellular location">
    <subcellularLocation>
        <location evidence="1">Membrane</location>
        <topology evidence="1">Multi-pass membrane protein</topology>
    </subcellularLocation>
</comment>
<dbReference type="AlphaFoldDB" id="A0AAU9WSP8"/>
<dbReference type="Gene3D" id="1.10.287.70">
    <property type="match status" value="1"/>
</dbReference>
<protein>
    <recommendedName>
        <fullName evidence="12">Potassium channel domain-containing protein</fullName>
    </recommendedName>
</protein>
<evidence type="ECO:0000256" key="10">
    <source>
        <dbReference type="SAM" id="MobiDB-lite"/>
    </source>
</evidence>
<feature type="transmembrane region" description="Helical" evidence="11">
    <location>
        <begin position="21"/>
        <end position="38"/>
    </location>
</feature>
<keyword evidence="9" id="KW-0175">Coiled coil</keyword>
<dbReference type="GO" id="GO:0022841">
    <property type="term" value="F:potassium ion leak channel activity"/>
    <property type="evidence" value="ECO:0007669"/>
    <property type="project" value="TreeGrafter"/>
</dbReference>
<evidence type="ECO:0000256" key="2">
    <source>
        <dbReference type="ARBA" id="ARBA00022448"/>
    </source>
</evidence>
<evidence type="ECO:0000256" key="1">
    <source>
        <dbReference type="ARBA" id="ARBA00004141"/>
    </source>
</evidence>
<evidence type="ECO:0000256" key="4">
    <source>
        <dbReference type="ARBA" id="ARBA00022989"/>
    </source>
</evidence>
<feature type="region of interest" description="Disordered" evidence="10">
    <location>
        <begin position="278"/>
        <end position="310"/>
    </location>
</feature>
<evidence type="ECO:0000313" key="14">
    <source>
        <dbReference type="Proteomes" id="UP001159428"/>
    </source>
</evidence>
<dbReference type="GO" id="GO:0005886">
    <property type="term" value="C:plasma membrane"/>
    <property type="evidence" value="ECO:0007669"/>
    <property type="project" value="TreeGrafter"/>
</dbReference>
<proteinExistence type="inferred from homology"/>
<feature type="domain" description="Potassium channel" evidence="12">
    <location>
        <begin position="75"/>
        <end position="142"/>
    </location>
</feature>
<keyword evidence="3 8" id="KW-0812">Transmembrane</keyword>
<keyword evidence="2 8" id="KW-0813">Transport</keyword>
<feature type="transmembrane region" description="Helical" evidence="11">
    <location>
        <begin position="116"/>
        <end position="137"/>
    </location>
</feature>
<keyword evidence="6 11" id="KW-0472">Membrane</keyword>
<evidence type="ECO:0000256" key="5">
    <source>
        <dbReference type="ARBA" id="ARBA00023065"/>
    </source>
</evidence>
<feature type="transmembrane region" description="Helical" evidence="11">
    <location>
        <begin position="171"/>
        <end position="192"/>
    </location>
</feature>
<comment type="similarity">
    <text evidence="8">Belongs to the two pore domain potassium channel (TC 1.A.1.8) family.</text>
</comment>
<feature type="transmembrane region" description="Helical" evidence="11">
    <location>
        <begin position="204"/>
        <end position="220"/>
    </location>
</feature>
<dbReference type="InterPro" id="IPR003280">
    <property type="entry name" value="2pore_dom_K_chnl"/>
</dbReference>
<keyword evidence="7 8" id="KW-0407">Ion channel</keyword>
<evidence type="ECO:0000256" key="7">
    <source>
        <dbReference type="ARBA" id="ARBA00023303"/>
    </source>
</evidence>
<sequence>MSYLCRSNCVSKETKIFLIRFSLFLGFLYGGAFLFMMIEEEATKEQIEKNKAELEILKNITMDKYNMTDDEFGILVNKLKTTAYANLPEWSFEHATSFTLQLLTTIGYGNITPRTAAGQIITIVYAIFGIPLTILTLKSIGEGYNSMVKWLITKFENCLCRKQNESKNLELKVLLGNIFVLTSIVFSAAAASQATNGWSIRQGVYVWFITLTTVGFGDFVPEAMMKIQPSEWIIPGLCFMAGVVDSMVEYFTKADFELNRNNSKCFCCNNSLQSVQVEDDGTRKHSSNDLGLEEAHQQRRDARSTGDTKF</sequence>
<gene>
    <name evidence="13" type="ORF">PMEA_00011382</name>
</gene>
<evidence type="ECO:0000259" key="12">
    <source>
        <dbReference type="Pfam" id="PF07885"/>
    </source>
</evidence>
<feature type="domain" description="Potassium channel" evidence="12">
    <location>
        <begin position="180"/>
        <end position="252"/>
    </location>
</feature>
<dbReference type="EMBL" id="CALNXJ010000020">
    <property type="protein sequence ID" value="CAH3124607.1"/>
    <property type="molecule type" value="Genomic_DNA"/>
</dbReference>
<keyword evidence="5 8" id="KW-0406">Ion transport</keyword>
<dbReference type="PANTHER" id="PTHR11003:SF345">
    <property type="entry name" value="TWIK FAMILY OF POTASSIUM CHANNELS PROTEIN 18"/>
    <property type="match status" value="1"/>
</dbReference>
<accession>A0AAU9WSP8</accession>
<organism evidence="13 14">
    <name type="scientific">Pocillopora meandrina</name>
    <dbReference type="NCBI Taxonomy" id="46732"/>
    <lineage>
        <taxon>Eukaryota</taxon>
        <taxon>Metazoa</taxon>
        <taxon>Cnidaria</taxon>
        <taxon>Anthozoa</taxon>
        <taxon>Hexacorallia</taxon>
        <taxon>Scleractinia</taxon>
        <taxon>Astrocoeniina</taxon>
        <taxon>Pocilloporidae</taxon>
        <taxon>Pocillopora</taxon>
    </lineage>
</organism>
<evidence type="ECO:0000256" key="11">
    <source>
        <dbReference type="SAM" id="Phobius"/>
    </source>
</evidence>
<dbReference type="Pfam" id="PF07885">
    <property type="entry name" value="Ion_trans_2"/>
    <property type="match status" value="2"/>
</dbReference>
<evidence type="ECO:0000256" key="8">
    <source>
        <dbReference type="RuleBase" id="RU003857"/>
    </source>
</evidence>
<name>A0AAU9WSP8_9CNID</name>
<keyword evidence="14" id="KW-1185">Reference proteome</keyword>
<evidence type="ECO:0000256" key="6">
    <source>
        <dbReference type="ARBA" id="ARBA00023136"/>
    </source>
</evidence>
<evidence type="ECO:0000313" key="13">
    <source>
        <dbReference type="EMBL" id="CAH3124607.1"/>
    </source>
</evidence>
<dbReference type="PANTHER" id="PTHR11003">
    <property type="entry name" value="POTASSIUM CHANNEL, SUBFAMILY K"/>
    <property type="match status" value="1"/>
</dbReference>
<reference evidence="13 14" key="1">
    <citation type="submission" date="2022-05" db="EMBL/GenBank/DDBJ databases">
        <authorList>
            <consortium name="Genoscope - CEA"/>
            <person name="William W."/>
        </authorList>
    </citation>
    <scope>NUCLEOTIDE SEQUENCE [LARGE SCALE GENOMIC DNA]</scope>
</reference>
<dbReference type="PRINTS" id="PR01333">
    <property type="entry name" value="2POREKCHANEL"/>
</dbReference>
<dbReference type="InterPro" id="IPR013099">
    <property type="entry name" value="K_chnl_dom"/>
</dbReference>
<evidence type="ECO:0000256" key="3">
    <source>
        <dbReference type="ARBA" id="ARBA00022692"/>
    </source>
</evidence>
<evidence type="ECO:0000256" key="9">
    <source>
        <dbReference type="SAM" id="Coils"/>
    </source>
</evidence>
<dbReference type="SUPFAM" id="SSF81324">
    <property type="entry name" value="Voltage-gated potassium channels"/>
    <property type="match status" value="2"/>
</dbReference>
<feature type="coiled-coil region" evidence="9">
    <location>
        <begin position="37"/>
        <end position="64"/>
    </location>
</feature>
<dbReference type="GO" id="GO:0030322">
    <property type="term" value="P:stabilization of membrane potential"/>
    <property type="evidence" value="ECO:0007669"/>
    <property type="project" value="TreeGrafter"/>
</dbReference>
<dbReference type="GO" id="GO:0015271">
    <property type="term" value="F:outward rectifier potassium channel activity"/>
    <property type="evidence" value="ECO:0007669"/>
    <property type="project" value="TreeGrafter"/>
</dbReference>
<comment type="caution">
    <text evidence="13">The sequence shown here is derived from an EMBL/GenBank/DDBJ whole genome shotgun (WGS) entry which is preliminary data.</text>
</comment>
<dbReference type="Proteomes" id="UP001159428">
    <property type="component" value="Unassembled WGS sequence"/>
</dbReference>
<keyword evidence="4 11" id="KW-1133">Transmembrane helix</keyword>